<accession>N1PN01</accession>
<evidence type="ECO:0000313" key="4">
    <source>
        <dbReference type="Proteomes" id="UP000016933"/>
    </source>
</evidence>
<protein>
    <recommendedName>
        <fullName evidence="5">RlpA-like protein double-psi beta-barrel domain-containing protein</fullName>
    </recommendedName>
</protein>
<dbReference type="InterPro" id="IPR051477">
    <property type="entry name" value="Expansin_CellWall"/>
</dbReference>
<dbReference type="Proteomes" id="UP000016933">
    <property type="component" value="Unassembled WGS sequence"/>
</dbReference>
<evidence type="ECO:0000313" key="3">
    <source>
        <dbReference type="EMBL" id="EME43760.1"/>
    </source>
</evidence>
<organism evidence="3 4">
    <name type="scientific">Dothistroma septosporum (strain NZE10 / CBS 128990)</name>
    <name type="common">Red band needle blight fungus</name>
    <name type="synonym">Mycosphaerella pini</name>
    <dbReference type="NCBI Taxonomy" id="675120"/>
    <lineage>
        <taxon>Eukaryota</taxon>
        <taxon>Fungi</taxon>
        <taxon>Dikarya</taxon>
        <taxon>Ascomycota</taxon>
        <taxon>Pezizomycotina</taxon>
        <taxon>Dothideomycetes</taxon>
        <taxon>Dothideomycetidae</taxon>
        <taxon>Mycosphaerellales</taxon>
        <taxon>Mycosphaerellaceae</taxon>
        <taxon>Dothistroma</taxon>
    </lineage>
</organism>
<evidence type="ECO:0000256" key="2">
    <source>
        <dbReference type="SAM" id="SignalP"/>
    </source>
</evidence>
<feature type="chain" id="PRO_5004109935" description="RlpA-like protein double-psi beta-barrel domain-containing protein" evidence="2">
    <location>
        <begin position="18"/>
        <end position="142"/>
    </location>
</feature>
<name>N1PN01_DOTSN</name>
<evidence type="ECO:0000256" key="1">
    <source>
        <dbReference type="ARBA" id="ARBA00022729"/>
    </source>
</evidence>
<evidence type="ECO:0008006" key="5">
    <source>
        <dbReference type="Google" id="ProtNLM"/>
    </source>
</evidence>
<reference evidence="3 4" key="2">
    <citation type="journal article" date="2012" name="PLoS Pathog.">
        <title>Diverse lifestyles and strategies of plant pathogenesis encoded in the genomes of eighteen Dothideomycetes fungi.</title>
        <authorList>
            <person name="Ohm R.A."/>
            <person name="Feau N."/>
            <person name="Henrissat B."/>
            <person name="Schoch C.L."/>
            <person name="Horwitz B.A."/>
            <person name="Barry K.W."/>
            <person name="Condon B.J."/>
            <person name="Copeland A.C."/>
            <person name="Dhillon B."/>
            <person name="Glaser F."/>
            <person name="Hesse C.N."/>
            <person name="Kosti I."/>
            <person name="LaButti K."/>
            <person name="Lindquist E.A."/>
            <person name="Lucas S."/>
            <person name="Salamov A.A."/>
            <person name="Bradshaw R.E."/>
            <person name="Ciuffetti L."/>
            <person name="Hamelin R.C."/>
            <person name="Kema G.H.J."/>
            <person name="Lawrence C."/>
            <person name="Scott J.A."/>
            <person name="Spatafora J.W."/>
            <person name="Turgeon B.G."/>
            <person name="de Wit P.J.G.M."/>
            <person name="Zhong S."/>
            <person name="Goodwin S.B."/>
            <person name="Grigoriev I.V."/>
        </authorList>
    </citation>
    <scope>NUCLEOTIDE SEQUENCE [LARGE SCALE GENOMIC DNA]</scope>
    <source>
        <strain evidence="4">NZE10 / CBS 128990</strain>
    </source>
</reference>
<keyword evidence="4" id="KW-1185">Reference proteome</keyword>
<feature type="signal peptide" evidence="2">
    <location>
        <begin position="1"/>
        <end position="17"/>
    </location>
</feature>
<dbReference type="PROSITE" id="PS51257">
    <property type="entry name" value="PROKAR_LIPOPROTEIN"/>
    <property type="match status" value="1"/>
</dbReference>
<dbReference type="SUPFAM" id="SSF50685">
    <property type="entry name" value="Barwin-like endoglucanases"/>
    <property type="match status" value="1"/>
</dbReference>
<keyword evidence="1 2" id="KW-0732">Signal</keyword>
<proteinExistence type="predicted"/>
<sequence length="142" mass="15576">MRASLLSGLTLFAVSCATPAPQPRTNEPPLSPRHNTKPFSGDLTYYSVPTGREMCGYECSGLFAAVHPSWFTVLSIPEKSYPDDPICGKKILAWTTKGSVTLEACGMCEHCTNAADLDVSPASFSLLGDVAERRMEMEWRWL</sequence>
<dbReference type="PANTHER" id="PTHR31836:SF28">
    <property type="entry name" value="SRCR DOMAIN-CONTAINING PROTEIN-RELATED"/>
    <property type="match status" value="1"/>
</dbReference>
<dbReference type="InterPro" id="IPR036908">
    <property type="entry name" value="RlpA-like_sf"/>
</dbReference>
<reference evidence="4" key="1">
    <citation type="journal article" date="2012" name="PLoS Genet.">
        <title>The genomes of the fungal plant pathogens Cladosporium fulvum and Dothistroma septosporum reveal adaptation to different hosts and lifestyles but also signatures of common ancestry.</title>
        <authorList>
            <person name="de Wit P.J.G.M."/>
            <person name="van der Burgt A."/>
            <person name="Oekmen B."/>
            <person name="Stergiopoulos I."/>
            <person name="Abd-Elsalam K.A."/>
            <person name="Aerts A.L."/>
            <person name="Bahkali A.H."/>
            <person name="Beenen H.G."/>
            <person name="Chettri P."/>
            <person name="Cox M.P."/>
            <person name="Datema E."/>
            <person name="de Vries R.P."/>
            <person name="Dhillon B."/>
            <person name="Ganley A.R."/>
            <person name="Griffiths S.A."/>
            <person name="Guo Y."/>
            <person name="Hamelin R.C."/>
            <person name="Henrissat B."/>
            <person name="Kabir M.S."/>
            <person name="Jashni M.K."/>
            <person name="Kema G."/>
            <person name="Klaubauf S."/>
            <person name="Lapidus A."/>
            <person name="Levasseur A."/>
            <person name="Lindquist E."/>
            <person name="Mehrabi R."/>
            <person name="Ohm R.A."/>
            <person name="Owen T.J."/>
            <person name="Salamov A."/>
            <person name="Schwelm A."/>
            <person name="Schijlen E."/>
            <person name="Sun H."/>
            <person name="van den Burg H.A."/>
            <person name="van Ham R.C.H.J."/>
            <person name="Zhang S."/>
            <person name="Goodwin S.B."/>
            <person name="Grigoriev I.V."/>
            <person name="Collemare J."/>
            <person name="Bradshaw R.E."/>
        </authorList>
    </citation>
    <scope>NUCLEOTIDE SEQUENCE [LARGE SCALE GENOMIC DNA]</scope>
    <source>
        <strain evidence="4">NZE10 / CBS 128990</strain>
    </source>
</reference>
<dbReference type="AlphaFoldDB" id="N1PN01"/>
<dbReference type="CDD" id="cd22191">
    <property type="entry name" value="DPBB_RlpA_EXP_N-like"/>
    <property type="match status" value="1"/>
</dbReference>
<gene>
    <name evidence="3" type="ORF">DOTSEDRAFT_34343</name>
</gene>
<dbReference type="HOGENOM" id="CLU_1815742_0_0_1"/>
<dbReference type="OrthoDB" id="406505at2759"/>
<dbReference type="STRING" id="675120.N1PN01"/>
<dbReference type="PANTHER" id="PTHR31836">
    <property type="match status" value="1"/>
</dbReference>
<dbReference type="EMBL" id="KB446539">
    <property type="protein sequence ID" value="EME43760.1"/>
    <property type="molecule type" value="Genomic_DNA"/>
</dbReference>
<dbReference type="Gene3D" id="2.40.40.10">
    <property type="entry name" value="RlpA-like domain"/>
    <property type="match status" value="1"/>
</dbReference>